<dbReference type="Gene3D" id="3.40.50.150">
    <property type="entry name" value="Vaccinia Virus protein VP39"/>
    <property type="match status" value="1"/>
</dbReference>
<evidence type="ECO:0000259" key="7">
    <source>
        <dbReference type="Pfam" id="PF01728"/>
    </source>
</evidence>
<feature type="domain" description="Ribosomal RNA methyltransferase FtsJ" evidence="7">
    <location>
        <begin position="36"/>
        <end position="88"/>
    </location>
</feature>
<proteinExistence type="inferred from homology"/>
<dbReference type="AlphaFoldDB" id="A0A9W3D9C9"/>
<dbReference type="OrthoDB" id="20105at2759"/>
<evidence type="ECO:0000256" key="2">
    <source>
        <dbReference type="ARBA" id="ARBA00022552"/>
    </source>
</evidence>
<dbReference type="RefSeq" id="XP_056860413.1">
    <property type="nucleotide sequence ID" value="XM_057004433.1"/>
</dbReference>
<evidence type="ECO:0000256" key="4">
    <source>
        <dbReference type="ARBA" id="ARBA00022679"/>
    </source>
</evidence>
<evidence type="ECO:0000256" key="1">
    <source>
        <dbReference type="ARBA" id="ARBA00009258"/>
    </source>
</evidence>
<dbReference type="InterPro" id="IPR050082">
    <property type="entry name" value="RNA_methyltr_RlmE"/>
</dbReference>
<dbReference type="GO" id="GO:0008650">
    <property type="term" value="F:rRNA (uridine-2'-O-)-methyltransferase activity"/>
    <property type="evidence" value="ECO:0007669"/>
    <property type="project" value="TreeGrafter"/>
</dbReference>
<keyword evidence="4" id="KW-0808">Transferase</keyword>
<accession>A0A9W3D9C9</accession>
<keyword evidence="5" id="KW-0949">S-adenosyl-L-methionine</keyword>
<evidence type="ECO:0000313" key="10">
    <source>
        <dbReference type="RefSeq" id="XP_056860413.1"/>
    </source>
</evidence>
<evidence type="ECO:0000313" key="9">
    <source>
        <dbReference type="RefSeq" id="XP_056860412.1"/>
    </source>
</evidence>
<keyword evidence="8" id="KW-1185">Reference proteome</keyword>
<evidence type="ECO:0000313" key="8">
    <source>
        <dbReference type="Proteomes" id="UP000504610"/>
    </source>
</evidence>
<evidence type="ECO:0000256" key="6">
    <source>
        <dbReference type="ARBA" id="ARBA00041184"/>
    </source>
</evidence>
<gene>
    <name evidence="9 10 11" type="primary">LOC130508767</name>
</gene>
<protein>
    <recommendedName>
        <fullName evidence="6">rRNA methyltransferase 2, mitochondrial</fullName>
    </recommendedName>
</protein>
<evidence type="ECO:0000256" key="5">
    <source>
        <dbReference type="ARBA" id="ARBA00022691"/>
    </source>
</evidence>
<reference evidence="9 10" key="2">
    <citation type="submission" date="2025-04" db="UniProtKB">
        <authorList>
            <consortium name="RefSeq"/>
        </authorList>
    </citation>
    <scope>IDENTIFICATION</scope>
    <source>
        <tissue evidence="9 10">Leaf</tissue>
    </source>
</reference>
<dbReference type="InterPro" id="IPR002877">
    <property type="entry name" value="RNA_MeTrfase_FtsJ_dom"/>
</dbReference>
<sequence length="108" mass="12061">MQLSMRALNLAVGQAAISKSLDDDDGDDGGNEESHLGVLRHGGHLVIKLLESEDAQDFARICKPIFNKASWLRPKATRPSSREIYLICHLPGLSFIELAFHIQMKIHR</sequence>
<dbReference type="Proteomes" id="UP000504610">
    <property type="component" value="Chromosome 2"/>
</dbReference>
<dbReference type="KEGG" id="rsz:130508767"/>
<dbReference type="RefSeq" id="XP_056860414.1">
    <property type="nucleotide sequence ID" value="XM_057004434.1"/>
</dbReference>
<dbReference type="PANTHER" id="PTHR10920">
    <property type="entry name" value="RIBOSOMAL RNA METHYLTRANSFERASE"/>
    <property type="match status" value="1"/>
</dbReference>
<dbReference type="PANTHER" id="PTHR10920:SF18">
    <property type="entry name" value="RRNA METHYLTRANSFERASE 2, MITOCHONDRIAL"/>
    <property type="match status" value="1"/>
</dbReference>
<dbReference type="RefSeq" id="XP_056860412.1">
    <property type="nucleotide sequence ID" value="XM_057004432.1"/>
</dbReference>
<name>A0A9W3D9C9_RAPSA</name>
<dbReference type="Pfam" id="PF01728">
    <property type="entry name" value="FtsJ"/>
    <property type="match status" value="1"/>
</dbReference>
<evidence type="ECO:0000313" key="11">
    <source>
        <dbReference type="RefSeq" id="XP_056860414.1"/>
    </source>
</evidence>
<keyword evidence="3" id="KW-0489">Methyltransferase</keyword>
<evidence type="ECO:0000256" key="3">
    <source>
        <dbReference type="ARBA" id="ARBA00022603"/>
    </source>
</evidence>
<organism evidence="8 9">
    <name type="scientific">Raphanus sativus</name>
    <name type="common">Radish</name>
    <name type="synonym">Raphanus raphanistrum var. sativus</name>
    <dbReference type="NCBI Taxonomy" id="3726"/>
    <lineage>
        <taxon>Eukaryota</taxon>
        <taxon>Viridiplantae</taxon>
        <taxon>Streptophyta</taxon>
        <taxon>Embryophyta</taxon>
        <taxon>Tracheophyta</taxon>
        <taxon>Spermatophyta</taxon>
        <taxon>Magnoliopsida</taxon>
        <taxon>eudicotyledons</taxon>
        <taxon>Gunneridae</taxon>
        <taxon>Pentapetalae</taxon>
        <taxon>rosids</taxon>
        <taxon>malvids</taxon>
        <taxon>Brassicales</taxon>
        <taxon>Brassicaceae</taxon>
        <taxon>Brassiceae</taxon>
        <taxon>Raphanus</taxon>
    </lineage>
</organism>
<dbReference type="InterPro" id="IPR029063">
    <property type="entry name" value="SAM-dependent_MTases_sf"/>
</dbReference>
<keyword evidence="2" id="KW-0698">rRNA processing</keyword>
<reference evidence="8" key="1">
    <citation type="journal article" date="2019" name="Database">
        <title>The radish genome database (RadishGD): an integrated information resource for radish genomics.</title>
        <authorList>
            <person name="Yu H.J."/>
            <person name="Baek S."/>
            <person name="Lee Y.J."/>
            <person name="Cho A."/>
            <person name="Mun J.H."/>
        </authorList>
    </citation>
    <scope>NUCLEOTIDE SEQUENCE [LARGE SCALE GENOMIC DNA]</scope>
    <source>
        <strain evidence="8">cv. WK10039</strain>
    </source>
</reference>
<dbReference type="GeneID" id="130508767"/>
<comment type="similarity">
    <text evidence="1">Belongs to the class I-like SAM-binding methyltransferase superfamily. RNA methyltransferase RlmE family.</text>
</comment>